<reference evidence="1" key="2">
    <citation type="journal article" date="2015" name="Fish Shellfish Immunol.">
        <title>Early steps in the European eel (Anguilla anguilla)-Vibrio vulnificus interaction in the gills: Role of the RtxA13 toxin.</title>
        <authorList>
            <person name="Callol A."/>
            <person name="Pajuelo D."/>
            <person name="Ebbesson L."/>
            <person name="Teles M."/>
            <person name="MacKenzie S."/>
            <person name="Amaro C."/>
        </authorList>
    </citation>
    <scope>NUCLEOTIDE SEQUENCE</scope>
</reference>
<evidence type="ECO:0000313" key="1">
    <source>
        <dbReference type="EMBL" id="JAH17835.1"/>
    </source>
</evidence>
<accession>A0A0E9QNH1</accession>
<organism evidence="1">
    <name type="scientific">Anguilla anguilla</name>
    <name type="common">European freshwater eel</name>
    <name type="synonym">Muraena anguilla</name>
    <dbReference type="NCBI Taxonomy" id="7936"/>
    <lineage>
        <taxon>Eukaryota</taxon>
        <taxon>Metazoa</taxon>
        <taxon>Chordata</taxon>
        <taxon>Craniata</taxon>
        <taxon>Vertebrata</taxon>
        <taxon>Euteleostomi</taxon>
        <taxon>Actinopterygii</taxon>
        <taxon>Neopterygii</taxon>
        <taxon>Teleostei</taxon>
        <taxon>Anguilliformes</taxon>
        <taxon>Anguillidae</taxon>
        <taxon>Anguilla</taxon>
    </lineage>
</organism>
<sequence>MPLVATNYTKPKDDIIEGLKGGA</sequence>
<dbReference type="AlphaFoldDB" id="A0A0E9QNH1"/>
<proteinExistence type="predicted"/>
<reference evidence="1" key="1">
    <citation type="submission" date="2014-11" db="EMBL/GenBank/DDBJ databases">
        <authorList>
            <person name="Amaro Gonzalez C."/>
        </authorList>
    </citation>
    <scope>NUCLEOTIDE SEQUENCE</scope>
</reference>
<name>A0A0E9QNH1_ANGAN</name>
<protein>
    <submittedName>
        <fullName evidence="1">Uncharacterized protein</fullName>
    </submittedName>
</protein>
<dbReference type="EMBL" id="GBXM01090742">
    <property type="protein sequence ID" value="JAH17835.1"/>
    <property type="molecule type" value="Transcribed_RNA"/>
</dbReference>